<feature type="chain" id="PRO_5001597687" evidence="7">
    <location>
        <begin position="19"/>
        <end position="765"/>
    </location>
</feature>
<dbReference type="Gene3D" id="3.80.10.10">
    <property type="entry name" value="Ribonuclease Inhibitor"/>
    <property type="match status" value="1"/>
</dbReference>
<dbReference type="InterPro" id="IPR050905">
    <property type="entry name" value="Plant_NBS-LRR"/>
</dbReference>
<feature type="domain" description="Disease resistance protein At4g27190-like leucine-rich repeats" evidence="9">
    <location>
        <begin position="597"/>
        <end position="700"/>
    </location>
</feature>
<evidence type="ECO:0000256" key="2">
    <source>
        <dbReference type="ARBA" id="ARBA00022614"/>
    </source>
</evidence>
<dbReference type="GO" id="GO:0006952">
    <property type="term" value="P:defense response"/>
    <property type="evidence" value="ECO:0007669"/>
    <property type="project" value="UniProtKB-KW"/>
</dbReference>
<comment type="similarity">
    <text evidence="1">Belongs to the disease resistance NB-LRR family.</text>
</comment>
<evidence type="ECO:0000256" key="3">
    <source>
        <dbReference type="ARBA" id="ARBA00022737"/>
    </source>
</evidence>
<keyword evidence="12" id="KW-1185">Reference proteome</keyword>
<evidence type="ECO:0000256" key="4">
    <source>
        <dbReference type="ARBA" id="ARBA00022741"/>
    </source>
</evidence>
<dbReference type="SUPFAM" id="SSF52058">
    <property type="entry name" value="L domain-like"/>
    <property type="match status" value="1"/>
</dbReference>
<dbReference type="InterPro" id="IPR032675">
    <property type="entry name" value="LRR_dom_sf"/>
</dbReference>
<feature type="domain" description="NB-ARC" evidence="8">
    <location>
        <begin position="19"/>
        <end position="170"/>
    </location>
</feature>
<dbReference type="Gene3D" id="1.10.10.10">
    <property type="entry name" value="Winged helix-like DNA-binding domain superfamily/Winged helix DNA-binding domain"/>
    <property type="match status" value="1"/>
</dbReference>
<proteinExistence type="inferred from homology"/>
<dbReference type="InterPro" id="IPR027417">
    <property type="entry name" value="P-loop_NTPase"/>
</dbReference>
<evidence type="ECO:0000256" key="7">
    <source>
        <dbReference type="SAM" id="SignalP"/>
    </source>
</evidence>
<dbReference type="FunFam" id="1.10.10.10:FF:000322">
    <property type="entry name" value="Probable disease resistance protein At1g63360"/>
    <property type="match status" value="1"/>
</dbReference>
<keyword evidence="7" id="KW-0732">Signal</keyword>
<dbReference type="InterPro" id="IPR002182">
    <property type="entry name" value="NB-ARC"/>
</dbReference>
<dbReference type="Gramene" id="EOY12890">
    <property type="protein sequence ID" value="EOY12890"/>
    <property type="gene ID" value="TCM_031400"/>
</dbReference>
<dbReference type="InterPro" id="IPR003591">
    <property type="entry name" value="Leu-rich_rpt_typical-subtyp"/>
</dbReference>
<dbReference type="PANTHER" id="PTHR33463:SF187">
    <property type="entry name" value="AND NB-ARC DOMAIN DISEASE RESISTANCE PROTEIN, PUTATIVE-RELATED"/>
    <property type="match status" value="1"/>
</dbReference>
<dbReference type="Pfam" id="PF00931">
    <property type="entry name" value="NB-ARC"/>
    <property type="match status" value="1"/>
</dbReference>
<keyword evidence="4" id="KW-0547">Nucleotide-binding</keyword>
<evidence type="ECO:0000256" key="1">
    <source>
        <dbReference type="ARBA" id="ARBA00008894"/>
    </source>
</evidence>
<dbReference type="PRINTS" id="PR00364">
    <property type="entry name" value="DISEASERSIST"/>
</dbReference>
<feature type="signal peptide" evidence="7">
    <location>
        <begin position="1"/>
        <end position="18"/>
    </location>
</feature>
<dbReference type="Pfam" id="PF23247">
    <property type="entry name" value="LRR_RPS2"/>
    <property type="match status" value="1"/>
</dbReference>
<dbReference type="EMBL" id="CM001885">
    <property type="protein sequence ID" value="EOY12890.1"/>
    <property type="molecule type" value="Genomic_DNA"/>
</dbReference>
<feature type="domain" description="Disease resistance protein winged helix" evidence="10">
    <location>
        <begin position="258"/>
        <end position="325"/>
    </location>
</feature>
<dbReference type="InterPro" id="IPR036388">
    <property type="entry name" value="WH-like_DNA-bd_sf"/>
</dbReference>
<evidence type="ECO:0000313" key="12">
    <source>
        <dbReference type="Proteomes" id="UP000026915"/>
    </source>
</evidence>
<dbReference type="Proteomes" id="UP000026915">
    <property type="component" value="Chromosome 7"/>
</dbReference>
<dbReference type="Pfam" id="PF13855">
    <property type="entry name" value="LRR_8"/>
    <property type="match status" value="1"/>
</dbReference>
<keyword evidence="3" id="KW-0677">Repeat</keyword>
<dbReference type="InterPro" id="IPR042197">
    <property type="entry name" value="Apaf_helical"/>
</dbReference>
<dbReference type="OMA" id="IRIERCE"/>
<dbReference type="InterPro" id="IPR058922">
    <property type="entry name" value="WHD_DRP"/>
</dbReference>
<sequence length="765" mass="87010">MNLFQCLLEFGILALLGTKNLNTQIGVWGMRGVGQTTIMKIINNQLLNENKKFNIVIWITVSKDMNISKIQKSISRAMGVTLPKDEDGTIKARMLYDMLTQKGKYVLILDDLWDKLSLDEVGIPKPSNGSKLVVTTRMLNVCHHLECRTVRMPTLPKQDALSLFLEKVGRDILNYPNLLPIVESVVEQCAGLPLVIVTIASSMKSIRNVHEWRNALNELSRCVKSVTGLDEKVFQQLQFSYDHLEDKIVQHYFLCCALYPEDLEIFYVELIQLWINEGLVEEIDSQQAEFDQGYTILNKLKSNCLLENGESPNHVKLHDLVRDMALSITSVKPRFLVKAGMQLKEIPHAQEWTEDLEKVSLMGNEYLQIPSHMSPPKCQMLTTLLLSSSFIISIPNCFFEQMKLLKVLDLSWNPIKSLPSSISNLESLTVLLLNSCRFLEKLPSFSKLEALKKLDLEGTEIKNLPHGIDRLVNLNYLHLDAKVASRILSKFSCLRQLVVGNLYENSNAFVKGEEIGELKKLEFFQGRFYDLNELNTYVQALHGRRQQLSRYCISVSDRGLVSGGNWEKSIELNGCKIYRDGVKFPADLQQLSINCGIVDFCEEEAFFPCWVIKNVQKLEVLRVLGCEQMDETIASDTAVVGGEGTSSSNSNSMYFTLPKLRKLVLHCLSDLRSICSANRIMVCDSLEEIHIRYCPKLQKIPLHLPLLDDGQPSPPPLLNKIFISSKDWWESVEWDHPNAKSLLQPFVDLLRLVMGVTILWFLLEV</sequence>
<evidence type="ECO:0000259" key="8">
    <source>
        <dbReference type="Pfam" id="PF00931"/>
    </source>
</evidence>
<dbReference type="GO" id="GO:0043531">
    <property type="term" value="F:ADP binding"/>
    <property type="evidence" value="ECO:0007669"/>
    <property type="project" value="InterPro"/>
</dbReference>
<name>A0A061F696_THECC</name>
<evidence type="ECO:0000313" key="11">
    <source>
        <dbReference type="EMBL" id="EOY12890.1"/>
    </source>
</evidence>
<dbReference type="GO" id="GO:0005524">
    <property type="term" value="F:ATP binding"/>
    <property type="evidence" value="ECO:0007669"/>
    <property type="project" value="UniProtKB-KW"/>
</dbReference>
<dbReference type="HOGENOM" id="CLU_000427_2_1_1"/>
<keyword evidence="6" id="KW-0067">ATP-binding</keyword>
<dbReference type="PANTHER" id="PTHR33463">
    <property type="entry name" value="NB-ARC DOMAIN-CONTAINING PROTEIN-RELATED"/>
    <property type="match status" value="1"/>
</dbReference>
<dbReference type="SMART" id="SM00369">
    <property type="entry name" value="LRR_TYP"/>
    <property type="match status" value="2"/>
</dbReference>
<evidence type="ECO:0000256" key="5">
    <source>
        <dbReference type="ARBA" id="ARBA00022821"/>
    </source>
</evidence>
<dbReference type="STRING" id="3641.A0A061F696"/>
<dbReference type="PROSITE" id="PS51450">
    <property type="entry name" value="LRR"/>
    <property type="match status" value="1"/>
</dbReference>
<protein>
    <submittedName>
        <fullName evidence="11">Nbs-lrr resistance protein</fullName>
    </submittedName>
</protein>
<evidence type="ECO:0000256" key="6">
    <source>
        <dbReference type="ARBA" id="ARBA00022840"/>
    </source>
</evidence>
<dbReference type="SUPFAM" id="SSF52540">
    <property type="entry name" value="P-loop containing nucleoside triphosphate hydrolases"/>
    <property type="match status" value="1"/>
</dbReference>
<dbReference type="InterPro" id="IPR001611">
    <property type="entry name" value="Leu-rich_rpt"/>
</dbReference>
<keyword evidence="5" id="KW-0611">Plant defense</keyword>
<evidence type="ECO:0000259" key="9">
    <source>
        <dbReference type="Pfam" id="PF23247"/>
    </source>
</evidence>
<organism evidence="11 12">
    <name type="scientific">Theobroma cacao</name>
    <name type="common">Cacao</name>
    <name type="synonym">Cocoa</name>
    <dbReference type="NCBI Taxonomy" id="3641"/>
    <lineage>
        <taxon>Eukaryota</taxon>
        <taxon>Viridiplantae</taxon>
        <taxon>Streptophyta</taxon>
        <taxon>Embryophyta</taxon>
        <taxon>Tracheophyta</taxon>
        <taxon>Spermatophyta</taxon>
        <taxon>Magnoliopsida</taxon>
        <taxon>eudicotyledons</taxon>
        <taxon>Gunneridae</taxon>
        <taxon>Pentapetalae</taxon>
        <taxon>rosids</taxon>
        <taxon>malvids</taxon>
        <taxon>Malvales</taxon>
        <taxon>Malvaceae</taxon>
        <taxon>Byttnerioideae</taxon>
        <taxon>Theobroma</taxon>
    </lineage>
</organism>
<gene>
    <name evidence="11" type="ORF">TCM_031400</name>
</gene>
<accession>A0A061F696</accession>
<keyword evidence="2" id="KW-0433">Leucine-rich repeat</keyword>
<dbReference type="FunFam" id="3.40.50.300:FF:001091">
    <property type="entry name" value="Probable disease resistance protein At1g61300"/>
    <property type="match status" value="1"/>
</dbReference>
<reference evidence="11 12" key="1">
    <citation type="journal article" date="2013" name="Genome Biol.">
        <title>The genome sequence of the most widely cultivated cacao type and its use to identify candidate genes regulating pod color.</title>
        <authorList>
            <person name="Motamayor J.C."/>
            <person name="Mockaitis K."/>
            <person name="Schmutz J."/>
            <person name="Haiminen N."/>
            <person name="Iii D.L."/>
            <person name="Cornejo O."/>
            <person name="Findley S.D."/>
            <person name="Zheng P."/>
            <person name="Utro F."/>
            <person name="Royaert S."/>
            <person name="Saski C."/>
            <person name="Jenkins J."/>
            <person name="Podicheti R."/>
            <person name="Zhao M."/>
            <person name="Scheffler B.E."/>
            <person name="Stack J.C."/>
            <person name="Feltus F.A."/>
            <person name="Mustiga G.M."/>
            <person name="Amores F."/>
            <person name="Phillips W."/>
            <person name="Marelli J.P."/>
            <person name="May G.D."/>
            <person name="Shapiro H."/>
            <person name="Ma J."/>
            <person name="Bustamante C.D."/>
            <person name="Schnell R.J."/>
            <person name="Main D."/>
            <person name="Gilbert D."/>
            <person name="Parida L."/>
            <person name="Kuhn D.N."/>
        </authorList>
    </citation>
    <scope>NUCLEOTIDE SEQUENCE [LARGE SCALE GENOMIC DNA]</scope>
    <source>
        <strain evidence="12">cv. Matina 1-6</strain>
    </source>
</reference>
<dbReference type="InterPro" id="IPR057135">
    <property type="entry name" value="At4g27190-like_LRR"/>
</dbReference>
<dbReference type="Gene3D" id="3.40.50.300">
    <property type="entry name" value="P-loop containing nucleotide triphosphate hydrolases"/>
    <property type="match status" value="1"/>
</dbReference>
<dbReference type="InParanoid" id="A0A061F696"/>
<evidence type="ECO:0000259" key="10">
    <source>
        <dbReference type="Pfam" id="PF23559"/>
    </source>
</evidence>
<dbReference type="Gene3D" id="1.10.8.430">
    <property type="entry name" value="Helical domain of apoptotic protease-activating factors"/>
    <property type="match status" value="1"/>
</dbReference>
<dbReference type="AlphaFoldDB" id="A0A061F696"/>
<dbReference type="Pfam" id="PF23559">
    <property type="entry name" value="WHD_DRP"/>
    <property type="match status" value="1"/>
</dbReference>
<dbReference type="eggNOG" id="KOG4658">
    <property type="taxonomic scope" value="Eukaryota"/>
</dbReference>